<comment type="caution">
    <text evidence="1">The sequence shown here is derived from an EMBL/GenBank/DDBJ whole genome shotgun (WGS) entry which is preliminary data.</text>
</comment>
<gene>
    <name evidence="1" type="ORF">ACFFUQ_04090</name>
</gene>
<protein>
    <submittedName>
        <fullName evidence="1">Uncharacterized protein</fullName>
    </submittedName>
</protein>
<reference evidence="1 2" key="1">
    <citation type="submission" date="2024-09" db="EMBL/GenBank/DDBJ databases">
        <authorList>
            <person name="Sun Q."/>
            <person name="Mori K."/>
        </authorList>
    </citation>
    <scope>NUCLEOTIDE SEQUENCE [LARGE SCALE GENOMIC DNA]</scope>
    <source>
        <strain evidence="1 2">CECT 7908</strain>
    </source>
</reference>
<dbReference type="EMBL" id="JBHMEX010000013">
    <property type="protein sequence ID" value="MFB9063191.1"/>
    <property type="molecule type" value="Genomic_DNA"/>
</dbReference>
<sequence>MKKFDLKTFNERKKENNTYCRYIKKNDDGKNVETYLIENNDSYQETNTTLNTPIKERYMYDKNTLKITKKITSFYDCIIGFRKEYDENGILIKEINNDKPYTFSWQDLVQKMKMEYDIDLMDKLDQVKNDNCVSSVTRNPALMKYHIRIPREHMPHGILEERLEIDATTGEVISHIKNKEKTYPNANK</sequence>
<accession>A0ABV5FI11</accession>
<evidence type="ECO:0000313" key="2">
    <source>
        <dbReference type="Proteomes" id="UP001589589"/>
    </source>
</evidence>
<dbReference type="Proteomes" id="UP001589589">
    <property type="component" value="Unassembled WGS sequence"/>
</dbReference>
<keyword evidence="2" id="KW-1185">Reference proteome</keyword>
<evidence type="ECO:0000313" key="1">
    <source>
        <dbReference type="EMBL" id="MFB9063191.1"/>
    </source>
</evidence>
<organism evidence="1 2">
    <name type="scientific">Flavobacterium branchiarum</name>
    <dbReference type="NCBI Taxonomy" id="1114870"/>
    <lineage>
        <taxon>Bacteria</taxon>
        <taxon>Pseudomonadati</taxon>
        <taxon>Bacteroidota</taxon>
        <taxon>Flavobacteriia</taxon>
        <taxon>Flavobacteriales</taxon>
        <taxon>Flavobacteriaceae</taxon>
        <taxon>Flavobacterium</taxon>
    </lineage>
</organism>
<proteinExistence type="predicted"/>
<name>A0ABV5FI11_9FLAO</name>
<dbReference type="RefSeq" id="WP_290266021.1">
    <property type="nucleotide sequence ID" value="NZ_JAUFQQ010000005.1"/>
</dbReference>